<evidence type="ECO:0000313" key="17">
    <source>
        <dbReference type="Proteomes" id="UP000319941"/>
    </source>
</evidence>
<name>A0A558HUJ0_9GAMM</name>
<comment type="catalytic activity">
    <reaction evidence="1">
        <text>ATP + protein L-histidine = ADP + protein N-phospho-L-histidine.</text>
        <dbReference type="EC" id="2.7.13.3"/>
    </reaction>
</comment>
<keyword evidence="12" id="KW-0902">Two-component regulatory system</keyword>
<keyword evidence="7 14" id="KW-0812">Transmembrane</keyword>
<dbReference type="OrthoDB" id="9792686at2"/>
<dbReference type="Pfam" id="PF17203">
    <property type="entry name" value="sCache_3_2"/>
    <property type="match status" value="1"/>
</dbReference>
<evidence type="ECO:0000259" key="15">
    <source>
        <dbReference type="PROSITE" id="PS50109"/>
    </source>
</evidence>
<dbReference type="Gene3D" id="1.10.287.130">
    <property type="match status" value="1"/>
</dbReference>
<reference evidence="16 17" key="1">
    <citation type="submission" date="2019-07" db="EMBL/GenBank/DDBJ databases">
        <title>Diversity of Bacteria from Kongsfjorden, Arctic.</title>
        <authorList>
            <person name="Yu Y."/>
        </authorList>
    </citation>
    <scope>NUCLEOTIDE SEQUENCE [LARGE SCALE GENOMIC DNA]</scope>
    <source>
        <strain evidence="16 17">SM1923</strain>
    </source>
</reference>
<dbReference type="InterPro" id="IPR004358">
    <property type="entry name" value="Sig_transdc_His_kin-like_C"/>
</dbReference>
<dbReference type="InterPro" id="IPR033463">
    <property type="entry name" value="sCache_3"/>
</dbReference>
<dbReference type="SUPFAM" id="SSF55890">
    <property type="entry name" value="Sporulation response regulatory protein Spo0B"/>
    <property type="match status" value="1"/>
</dbReference>
<keyword evidence="8" id="KW-0547">Nucleotide-binding</keyword>
<sequence>MRAPHPAWTCRRTYCYAVMRRRGITIRKDIRLSCHSARETETRHRRAYGVRPEGQVLRTKKSLLKLMKVRGDDGSRRGEIDHATKGANELLDVLRHPQPSLSTLTSLLAASMVIVSLVVAAWLFSAQLERTQHDIQGQRIAALTQHIARLPEVRAALMASDSSTARPSAASPLANNIERLRRENGVDFIVVMRPDGLRLSHPDPARIGQSFQGGDERQALAGATYLSESRGSLGESLRSFAPVTLPSIADGKPAVIGAVAIGITLESLGRRLASEKRQLLLGLGVLMLFGTLGALGLARYLRRQLKGLEPVAIARLVEEHQAVLASLEEGIIVVDPTGRITLINAAAHGLLVPPLALGEMLDDGLPGTGMTEQLAGQSVAVPDAARRVSHGGQRLLVRCQLVRDGEQLMGGVLVLREHDRMQRLAEELTGVRRQAEALRASRHEFRNRLHVLSGLTYMGDLVGLREYLAVLVEHELPADTPAAEQIADPLLAGLLIGKHSEARERSIILTVELESALETEGERTHETNATPHLPVLESSLSHDLVSVIGNLLDNAFEALESERGGACKDTQEAPSSPRVTLSLMLESSTAPAEVQLLISVADNGPGMPPALLERAREAGVSSRGEGRGLGLALVHDIVTTRGGEWHLYSLPGGGTLVELALPCPQPSCPLLSESQRFSDQSDLGA</sequence>
<dbReference type="GO" id="GO:0000155">
    <property type="term" value="F:phosphorelay sensor kinase activity"/>
    <property type="evidence" value="ECO:0007669"/>
    <property type="project" value="InterPro"/>
</dbReference>
<evidence type="ECO:0000256" key="2">
    <source>
        <dbReference type="ARBA" id="ARBA00004651"/>
    </source>
</evidence>
<proteinExistence type="predicted"/>
<accession>A0A558HUJ0</accession>
<gene>
    <name evidence="16" type="ORF">FQP86_03745</name>
</gene>
<dbReference type="GO" id="GO:0005886">
    <property type="term" value="C:plasma membrane"/>
    <property type="evidence" value="ECO:0007669"/>
    <property type="project" value="UniProtKB-SubCell"/>
</dbReference>
<evidence type="ECO:0000256" key="10">
    <source>
        <dbReference type="ARBA" id="ARBA00022840"/>
    </source>
</evidence>
<keyword evidence="11 14" id="KW-1133">Transmembrane helix</keyword>
<dbReference type="Gene3D" id="3.30.450.20">
    <property type="entry name" value="PAS domain"/>
    <property type="match status" value="2"/>
</dbReference>
<dbReference type="InterPro" id="IPR016120">
    <property type="entry name" value="Sig_transdc_His_kin_SpoOB"/>
</dbReference>
<evidence type="ECO:0000256" key="1">
    <source>
        <dbReference type="ARBA" id="ARBA00000085"/>
    </source>
</evidence>
<organism evidence="16 17">
    <name type="scientific">Cobetia crustatorum</name>
    <dbReference type="NCBI Taxonomy" id="553385"/>
    <lineage>
        <taxon>Bacteria</taxon>
        <taxon>Pseudomonadati</taxon>
        <taxon>Pseudomonadota</taxon>
        <taxon>Gammaproteobacteria</taxon>
        <taxon>Oceanospirillales</taxon>
        <taxon>Halomonadaceae</taxon>
        <taxon>Cobetia</taxon>
    </lineage>
</organism>
<evidence type="ECO:0000256" key="3">
    <source>
        <dbReference type="ARBA" id="ARBA00012438"/>
    </source>
</evidence>
<keyword evidence="9 16" id="KW-0418">Kinase</keyword>
<evidence type="ECO:0000256" key="5">
    <source>
        <dbReference type="ARBA" id="ARBA00022553"/>
    </source>
</evidence>
<evidence type="ECO:0000256" key="8">
    <source>
        <dbReference type="ARBA" id="ARBA00022741"/>
    </source>
</evidence>
<dbReference type="STRING" id="553385.GCA_000591415_02018"/>
<dbReference type="PANTHER" id="PTHR43065">
    <property type="entry name" value="SENSOR HISTIDINE KINASE"/>
    <property type="match status" value="1"/>
</dbReference>
<dbReference type="EC" id="2.7.13.3" evidence="3"/>
<dbReference type="InterPro" id="IPR029151">
    <property type="entry name" value="Sensor-like_sf"/>
</dbReference>
<evidence type="ECO:0000256" key="6">
    <source>
        <dbReference type="ARBA" id="ARBA00022679"/>
    </source>
</evidence>
<dbReference type="InterPro" id="IPR003594">
    <property type="entry name" value="HATPase_dom"/>
</dbReference>
<keyword evidence="10" id="KW-0067">ATP-binding</keyword>
<dbReference type="AlphaFoldDB" id="A0A558HUJ0"/>
<dbReference type="Proteomes" id="UP000319941">
    <property type="component" value="Unassembled WGS sequence"/>
</dbReference>
<protein>
    <recommendedName>
        <fullName evidence="3">histidine kinase</fullName>
        <ecNumber evidence="3">2.7.13.3</ecNumber>
    </recommendedName>
</protein>
<feature type="transmembrane region" description="Helical" evidence="14">
    <location>
        <begin position="104"/>
        <end position="124"/>
    </location>
</feature>
<keyword evidence="6" id="KW-0808">Transferase</keyword>
<dbReference type="Pfam" id="PF02518">
    <property type="entry name" value="HATPase_c"/>
    <property type="match status" value="1"/>
</dbReference>
<feature type="transmembrane region" description="Helical" evidence="14">
    <location>
        <begin position="279"/>
        <end position="301"/>
    </location>
</feature>
<dbReference type="PROSITE" id="PS50109">
    <property type="entry name" value="HIS_KIN"/>
    <property type="match status" value="1"/>
</dbReference>
<dbReference type="GO" id="GO:0005524">
    <property type="term" value="F:ATP binding"/>
    <property type="evidence" value="ECO:0007669"/>
    <property type="project" value="UniProtKB-KW"/>
</dbReference>
<dbReference type="SMART" id="SM00387">
    <property type="entry name" value="HATPase_c"/>
    <property type="match status" value="1"/>
</dbReference>
<dbReference type="Gene3D" id="3.30.565.10">
    <property type="entry name" value="Histidine kinase-like ATPase, C-terminal domain"/>
    <property type="match status" value="1"/>
</dbReference>
<keyword evidence="17" id="KW-1185">Reference proteome</keyword>
<comment type="subcellular location">
    <subcellularLocation>
        <location evidence="2">Cell membrane</location>
        <topology evidence="2">Multi-pass membrane protein</topology>
    </subcellularLocation>
</comment>
<dbReference type="PANTHER" id="PTHR43065:SF10">
    <property type="entry name" value="PEROXIDE STRESS-ACTIVATED HISTIDINE KINASE MAK3"/>
    <property type="match status" value="1"/>
</dbReference>
<evidence type="ECO:0000256" key="9">
    <source>
        <dbReference type="ARBA" id="ARBA00022777"/>
    </source>
</evidence>
<evidence type="ECO:0000256" key="4">
    <source>
        <dbReference type="ARBA" id="ARBA00022475"/>
    </source>
</evidence>
<evidence type="ECO:0000313" key="16">
    <source>
        <dbReference type="EMBL" id="TVU72791.1"/>
    </source>
</evidence>
<keyword evidence="13 14" id="KW-0472">Membrane</keyword>
<comment type="caution">
    <text evidence="16">The sequence shown here is derived from an EMBL/GenBank/DDBJ whole genome shotgun (WGS) entry which is preliminary data.</text>
</comment>
<evidence type="ECO:0000256" key="13">
    <source>
        <dbReference type="ARBA" id="ARBA00023136"/>
    </source>
</evidence>
<dbReference type="SUPFAM" id="SSF103190">
    <property type="entry name" value="Sensory domain-like"/>
    <property type="match status" value="1"/>
</dbReference>
<dbReference type="SUPFAM" id="SSF55874">
    <property type="entry name" value="ATPase domain of HSP90 chaperone/DNA topoisomerase II/histidine kinase"/>
    <property type="match status" value="1"/>
</dbReference>
<evidence type="ECO:0000256" key="7">
    <source>
        <dbReference type="ARBA" id="ARBA00022692"/>
    </source>
</evidence>
<dbReference type="PRINTS" id="PR00344">
    <property type="entry name" value="BCTRLSENSOR"/>
</dbReference>
<evidence type="ECO:0000256" key="12">
    <source>
        <dbReference type="ARBA" id="ARBA00023012"/>
    </source>
</evidence>
<keyword evidence="4" id="KW-1003">Cell membrane</keyword>
<evidence type="ECO:0000256" key="11">
    <source>
        <dbReference type="ARBA" id="ARBA00022989"/>
    </source>
</evidence>
<keyword evidence="5" id="KW-0597">Phosphoprotein</keyword>
<dbReference type="InterPro" id="IPR036890">
    <property type="entry name" value="HATPase_C_sf"/>
</dbReference>
<dbReference type="EMBL" id="VNFH01000002">
    <property type="protein sequence ID" value="TVU72791.1"/>
    <property type="molecule type" value="Genomic_DNA"/>
</dbReference>
<dbReference type="InterPro" id="IPR005467">
    <property type="entry name" value="His_kinase_dom"/>
</dbReference>
<feature type="domain" description="Histidine kinase" evidence="15">
    <location>
        <begin position="544"/>
        <end position="665"/>
    </location>
</feature>
<evidence type="ECO:0000256" key="14">
    <source>
        <dbReference type="SAM" id="Phobius"/>
    </source>
</evidence>